<reference evidence="3" key="1">
    <citation type="journal article" date="2017" name="Nat. Commun.">
        <title>The asparagus genome sheds light on the origin and evolution of a young Y chromosome.</title>
        <authorList>
            <person name="Harkess A."/>
            <person name="Zhou J."/>
            <person name="Xu C."/>
            <person name="Bowers J.E."/>
            <person name="Van der Hulst R."/>
            <person name="Ayyampalayam S."/>
            <person name="Mercati F."/>
            <person name="Riccardi P."/>
            <person name="McKain M.R."/>
            <person name="Kakrana A."/>
            <person name="Tang H."/>
            <person name="Ray J."/>
            <person name="Groenendijk J."/>
            <person name="Arikit S."/>
            <person name="Mathioni S.M."/>
            <person name="Nakano M."/>
            <person name="Shan H."/>
            <person name="Telgmann-Rauber A."/>
            <person name="Kanno A."/>
            <person name="Yue Z."/>
            <person name="Chen H."/>
            <person name="Li W."/>
            <person name="Chen Y."/>
            <person name="Xu X."/>
            <person name="Zhang Y."/>
            <person name="Luo S."/>
            <person name="Chen H."/>
            <person name="Gao J."/>
            <person name="Mao Z."/>
            <person name="Pires J.C."/>
            <person name="Luo M."/>
            <person name="Kudrna D."/>
            <person name="Wing R.A."/>
            <person name="Meyers B.C."/>
            <person name="Yi K."/>
            <person name="Kong H."/>
            <person name="Lavrijsen P."/>
            <person name="Sunseri F."/>
            <person name="Falavigna A."/>
            <person name="Ye Y."/>
            <person name="Leebens-Mack J.H."/>
            <person name="Chen G."/>
        </authorList>
    </citation>
    <scope>NUCLEOTIDE SEQUENCE [LARGE SCALE GENOMIC DNA]</scope>
    <source>
        <strain evidence="3">cv. DH0086</strain>
    </source>
</reference>
<accession>A0A5P1FXL4</accession>
<evidence type="ECO:0000313" key="2">
    <source>
        <dbReference type="EMBL" id="ONK81891.1"/>
    </source>
</evidence>
<dbReference type="PANTHER" id="PTHR31964">
    <property type="entry name" value="ADENINE NUCLEOTIDE ALPHA HYDROLASES-LIKE SUPERFAMILY PROTEIN"/>
    <property type="match status" value="1"/>
</dbReference>
<sequence>MPSAATVYASSSVVDSARRAQEQNTNKLLGRALQVCKERKVEAETLISDGDPKEMICQAVEQIHPDLVVVGSRGLSKFRRAFLGSVSDYVAHHARCPVLIARPRK</sequence>
<organism evidence="2 3">
    <name type="scientific">Asparagus officinalis</name>
    <name type="common">Garden asparagus</name>
    <dbReference type="NCBI Taxonomy" id="4686"/>
    <lineage>
        <taxon>Eukaryota</taxon>
        <taxon>Viridiplantae</taxon>
        <taxon>Streptophyta</taxon>
        <taxon>Embryophyta</taxon>
        <taxon>Tracheophyta</taxon>
        <taxon>Spermatophyta</taxon>
        <taxon>Magnoliopsida</taxon>
        <taxon>Liliopsida</taxon>
        <taxon>Asparagales</taxon>
        <taxon>Asparagaceae</taxon>
        <taxon>Asparagoideae</taxon>
        <taxon>Asparagus</taxon>
    </lineage>
</organism>
<dbReference type="PANTHER" id="PTHR31964:SF124">
    <property type="entry name" value="ADENINE NUCLEOTIDE ALPHA HYDROLASES-LIKE SUPERFAMILY PROTEIN"/>
    <property type="match status" value="1"/>
</dbReference>
<evidence type="ECO:0000313" key="3">
    <source>
        <dbReference type="Proteomes" id="UP000243459"/>
    </source>
</evidence>
<dbReference type="Proteomes" id="UP000243459">
    <property type="component" value="Chromosome 1"/>
</dbReference>
<dbReference type="CDD" id="cd23659">
    <property type="entry name" value="USP_At3g01520-like"/>
    <property type="match status" value="1"/>
</dbReference>
<dbReference type="InterPro" id="IPR006015">
    <property type="entry name" value="Universal_stress_UspA"/>
</dbReference>
<dbReference type="InterPro" id="IPR014729">
    <property type="entry name" value="Rossmann-like_a/b/a_fold"/>
</dbReference>
<gene>
    <name evidence="2" type="ORF">A4U43_C01F33920</name>
</gene>
<dbReference type="Gramene" id="ONK81891">
    <property type="protein sequence ID" value="ONK81891"/>
    <property type="gene ID" value="A4U43_C01F33920"/>
</dbReference>
<protein>
    <recommendedName>
        <fullName evidence="1">UspA domain-containing protein</fullName>
    </recommendedName>
</protein>
<dbReference type="PRINTS" id="PR01438">
    <property type="entry name" value="UNVRSLSTRESS"/>
</dbReference>
<dbReference type="Pfam" id="PF00582">
    <property type="entry name" value="Usp"/>
    <property type="match status" value="1"/>
</dbReference>
<name>A0A5P1FXL4_ASPOF</name>
<dbReference type="Gene3D" id="3.40.50.620">
    <property type="entry name" value="HUPs"/>
    <property type="match status" value="1"/>
</dbReference>
<dbReference type="AlphaFoldDB" id="A0A5P1FXL4"/>
<dbReference type="OMA" id="ECEHSER"/>
<proteinExistence type="predicted"/>
<feature type="domain" description="UspA" evidence="1">
    <location>
        <begin position="9"/>
        <end position="102"/>
    </location>
</feature>
<dbReference type="EMBL" id="CM007381">
    <property type="protein sequence ID" value="ONK81891.1"/>
    <property type="molecule type" value="Genomic_DNA"/>
</dbReference>
<dbReference type="SUPFAM" id="SSF52402">
    <property type="entry name" value="Adenine nucleotide alpha hydrolases-like"/>
    <property type="match status" value="1"/>
</dbReference>
<dbReference type="InterPro" id="IPR006016">
    <property type="entry name" value="UspA"/>
</dbReference>
<evidence type="ECO:0000259" key="1">
    <source>
        <dbReference type="Pfam" id="PF00582"/>
    </source>
</evidence>
<keyword evidence="3" id="KW-1185">Reference proteome</keyword>